<dbReference type="Proteomes" id="UP001164794">
    <property type="component" value="Chromosome"/>
</dbReference>
<evidence type="ECO:0000313" key="1">
    <source>
        <dbReference type="EMBL" id="WAV92134.1"/>
    </source>
</evidence>
<dbReference type="EMBL" id="CP098248">
    <property type="protein sequence ID" value="WAV97932.1"/>
    <property type="molecule type" value="Genomic_DNA"/>
</dbReference>
<reference evidence="2" key="1">
    <citation type="journal article" date="2022" name="Front. Microbiol.">
        <title>New perspectives on an old grouping: The genomic and phenotypic variability of Oxalobacter formigenes and the implications for calcium oxalate stone prevention.</title>
        <authorList>
            <person name="Chmiel J.A."/>
            <person name="Carr C."/>
            <person name="Stuivenberg G.A."/>
            <person name="Venema R."/>
            <person name="Chanyi R.M."/>
            <person name="Al K.F."/>
            <person name="Giguere D."/>
            <person name="Say H."/>
            <person name="Akouris P.P."/>
            <person name="Dominguez Romero S.A."/>
            <person name="Kwong A."/>
            <person name="Tai V."/>
            <person name="Koval S.F."/>
            <person name="Razvi H."/>
            <person name="Bjazevic J."/>
            <person name="Burton J.P."/>
        </authorList>
    </citation>
    <scope>NUCLEOTIDE SEQUENCE</scope>
    <source>
        <strain evidence="2">HOxNP-1</strain>
    </source>
</reference>
<sequence>MNDDEIFFIADLGENPTILINGKEEPIPRYVVWNKPAAKMVEKSDDLPFLLEKYGLSMVHVLKYKPFL</sequence>
<organism evidence="1">
    <name type="scientific">Oxalobacter aliiformigenes</name>
    <dbReference type="NCBI Taxonomy" id="2946593"/>
    <lineage>
        <taxon>Bacteria</taxon>
        <taxon>Pseudomonadati</taxon>
        <taxon>Pseudomonadota</taxon>
        <taxon>Betaproteobacteria</taxon>
        <taxon>Burkholderiales</taxon>
        <taxon>Oxalobacteraceae</taxon>
        <taxon>Oxalobacter</taxon>
    </lineage>
</organism>
<reference evidence="1" key="2">
    <citation type="journal article" date="2022" name="Front. Microbiol.">
        <title>New perspectives on an old grouping: The genomic and phenotypic variability of Oxalobacter formigenes and the implications for calcium oxalate stone prevention.</title>
        <authorList>
            <person name="Chmiel J.A."/>
            <person name="Carr C."/>
            <person name="Stuivenberg G.A."/>
            <person name="Venema R."/>
            <person name="Chanyi R.M."/>
            <person name="Al K.F."/>
            <person name="Giguere D."/>
            <person name="Say H."/>
            <person name="Akouris P.P."/>
            <person name="Dominguez Romero S.A."/>
            <person name="Kwong A."/>
            <person name="Tai V."/>
            <person name="Koval S.F."/>
            <person name="Razvi H."/>
            <person name="Bjazevic J."/>
            <person name="Burton J.P."/>
        </authorList>
    </citation>
    <scope>NUCLEOTIDE SEQUENCE</scope>
    <source>
        <strain evidence="1">OxK</strain>
    </source>
</reference>
<dbReference type="AlphaFoldDB" id="A0A9E9LJZ6"/>
<dbReference type="RefSeq" id="WP_269265521.1">
    <property type="nucleotide sequence ID" value="NZ_CP098248.1"/>
</dbReference>
<accession>A0A9E9LJZ6</accession>
<name>A0A9E9LJZ6_9BURK</name>
<gene>
    <name evidence="2" type="ORF">NB645_04180</name>
    <name evidence="1" type="ORF">NB646_05300</name>
</gene>
<evidence type="ECO:0000313" key="3">
    <source>
        <dbReference type="Proteomes" id="UP001164794"/>
    </source>
</evidence>
<dbReference type="EMBL" id="CP098251">
    <property type="protein sequence ID" value="WAV92134.1"/>
    <property type="molecule type" value="Genomic_DNA"/>
</dbReference>
<proteinExistence type="predicted"/>
<keyword evidence="3" id="KW-1185">Reference proteome</keyword>
<protein>
    <submittedName>
        <fullName evidence="1">Uncharacterized protein</fullName>
    </submittedName>
</protein>
<evidence type="ECO:0000313" key="2">
    <source>
        <dbReference type="EMBL" id="WAV97932.1"/>
    </source>
</evidence>
<dbReference type="Proteomes" id="UP001164819">
    <property type="component" value="Chromosome"/>
</dbReference>